<feature type="binding site" evidence="13">
    <location>
        <position position="35"/>
    </location>
    <ligand>
        <name>(2R)-3-phosphoglycerate</name>
        <dbReference type="ChEBI" id="CHEBI:58272"/>
    </ligand>
</feature>
<evidence type="ECO:0000256" key="4">
    <source>
        <dbReference type="ARBA" id="ARBA00011245"/>
    </source>
</evidence>
<dbReference type="PIRSF" id="PIRSF000724">
    <property type="entry name" value="Pgk"/>
    <property type="match status" value="1"/>
</dbReference>
<dbReference type="GO" id="GO:0004618">
    <property type="term" value="F:phosphoglycerate kinase activity"/>
    <property type="evidence" value="ECO:0007669"/>
    <property type="project" value="UniProtKB-UniRule"/>
</dbReference>
<feature type="binding site" evidence="12 14">
    <location>
        <position position="324"/>
    </location>
    <ligand>
        <name>ATP</name>
        <dbReference type="ChEBI" id="CHEBI:30616"/>
    </ligand>
</feature>
<comment type="pathway">
    <text evidence="2 12">Carbohydrate degradation; glycolysis; pyruvate from D-glyceraldehyde 3-phosphate: step 2/5.</text>
</comment>
<evidence type="ECO:0000256" key="12">
    <source>
        <dbReference type="HAMAP-Rule" id="MF_00145"/>
    </source>
</evidence>
<dbReference type="EC" id="2.7.2.3" evidence="5 12"/>
<comment type="catalytic activity">
    <reaction evidence="1 12 15">
        <text>(2R)-3-phosphoglycerate + ATP = (2R)-3-phospho-glyceroyl phosphate + ADP</text>
        <dbReference type="Rhea" id="RHEA:14801"/>
        <dbReference type="ChEBI" id="CHEBI:30616"/>
        <dbReference type="ChEBI" id="CHEBI:57604"/>
        <dbReference type="ChEBI" id="CHEBI:58272"/>
        <dbReference type="ChEBI" id="CHEBI:456216"/>
        <dbReference type="EC" id="2.7.2.3"/>
    </reaction>
</comment>
<evidence type="ECO:0000256" key="11">
    <source>
        <dbReference type="ARBA" id="ARBA00023152"/>
    </source>
</evidence>
<keyword evidence="7 12" id="KW-0808">Transferase</keyword>
<feature type="binding site" evidence="12">
    <location>
        <position position="117"/>
    </location>
    <ligand>
        <name>substrate</name>
    </ligand>
</feature>
<dbReference type="FunFam" id="3.40.50.1260:FF:000006">
    <property type="entry name" value="Phosphoglycerate kinase"/>
    <property type="match status" value="1"/>
</dbReference>
<name>A0A369A884_9FLAO</name>
<evidence type="ECO:0000313" key="16">
    <source>
        <dbReference type="EMBL" id="RCX03644.1"/>
    </source>
</evidence>
<reference evidence="16 17" key="1">
    <citation type="submission" date="2018-07" db="EMBL/GenBank/DDBJ databases">
        <title>Genomic Encyclopedia of Type Strains, Phase IV (KMG-IV): sequencing the most valuable type-strain genomes for metagenomic binning, comparative biology and taxonomic classification.</title>
        <authorList>
            <person name="Goeker M."/>
        </authorList>
    </citation>
    <scope>NUCLEOTIDE SEQUENCE [LARGE SCALE GENOMIC DNA]</scope>
    <source>
        <strain evidence="16 17">DSM 21410</strain>
    </source>
</reference>
<evidence type="ECO:0000256" key="5">
    <source>
        <dbReference type="ARBA" id="ARBA00013061"/>
    </source>
</evidence>
<keyword evidence="11 12" id="KW-0324">Glycolysis</keyword>
<evidence type="ECO:0000256" key="8">
    <source>
        <dbReference type="ARBA" id="ARBA00022741"/>
    </source>
</evidence>
<feature type="binding site" evidence="12 13">
    <location>
        <begin position="58"/>
        <end position="61"/>
    </location>
    <ligand>
        <name>substrate</name>
    </ligand>
</feature>
<comment type="similarity">
    <text evidence="3 12 15">Belongs to the phosphoglycerate kinase family.</text>
</comment>
<dbReference type="GO" id="GO:0006096">
    <property type="term" value="P:glycolytic process"/>
    <property type="evidence" value="ECO:0007669"/>
    <property type="project" value="UniProtKB-UniRule"/>
</dbReference>
<organism evidence="16 17">
    <name type="scientific">Schleiferia thermophila</name>
    <dbReference type="NCBI Taxonomy" id="884107"/>
    <lineage>
        <taxon>Bacteria</taxon>
        <taxon>Pseudomonadati</taxon>
        <taxon>Bacteroidota</taxon>
        <taxon>Flavobacteriia</taxon>
        <taxon>Flavobacteriales</taxon>
        <taxon>Schleiferiaceae</taxon>
        <taxon>Schleiferia</taxon>
    </lineage>
</organism>
<keyword evidence="9 12" id="KW-0418">Kinase</keyword>
<feature type="binding site" evidence="12">
    <location>
        <position position="150"/>
    </location>
    <ligand>
        <name>substrate</name>
    </ligand>
</feature>
<gene>
    <name evidence="12" type="primary">pgk</name>
    <name evidence="16" type="ORF">DES35_10294</name>
</gene>
<dbReference type="GO" id="GO:0005524">
    <property type="term" value="F:ATP binding"/>
    <property type="evidence" value="ECO:0007669"/>
    <property type="project" value="UniProtKB-KW"/>
</dbReference>
<evidence type="ECO:0000256" key="3">
    <source>
        <dbReference type="ARBA" id="ARBA00008982"/>
    </source>
</evidence>
<dbReference type="PRINTS" id="PR00477">
    <property type="entry name" value="PHGLYCKINASE"/>
</dbReference>
<dbReference type="PANTHER" id="PTHR11406:SF23">
    <property type="entry name" value="PHOSPHOGLYCERATE KINASE 1, CHLOROPLASTIC-RELATED"/>
    <property type="match status" value="1"/>
</dbReference>
<dbReference type="GO" id="GO:0006094">
    <property type="term" value="P:gluconeogenesis"/>
    <property type="evidence" value="ECO:0007669"/>
    <property type="project" value="TreeGrafter"/>
</dbReference>
<feature type="binding site" evidence="13">
    <location>
        <position position="117"/>
    </location>
    <ligand>
        <name>(2R)-3-phosphoglycerate</name>
        <dbReference type="ChEBI" id="CHEBI:58272"/>
    </ligand>
</feature>
<keyword evidence="12" id="KW-0963">Cytoplasm</keyword>
<protein>
    <recommendedName>
        <fullName evidence="6 12">Phosphoglycerate kinase</fullName>
        <ecNumber evidence="5 12">2.7.2.3</ecNumber>
    </recommendedName>
</protein>
<evidence type="ECO:0000256" key="1">
    <source>
        <dbReference type="ARBA" id="ARBA00000642"/>
    </source>
</evidence>
<evidence type="ECO:0000256" key="9">
    <source>
        <dbReference type="ARBA" id="ARBA00022777"/>
    </source>
</evidence>
<feature type="binding site" evidence="13">
    <location>
        <position position="150"/>
    </location>
    <ligand>
        <name>(2R)-3-phosphoglycerate</name>
        <dbReference type="ChEBI" id="CHEBI:58272"/>
    </ligand>
</feature>
<evidence type="ECO:0000256" key="2">
    <source>
        <dbReference type="ARBA" id="ARBA00004838"/>
    </source>
</evidence>
<dbReference type="UniPathway" id="UPA00109">
    <property type="reaction ID" value="UER00185"/>
</dbReference>
<dbReference type="FunFam" id="3.40.50.1260:FF:000003">
    <property type="entry name" value="Phosphoglycerate kinase"/>
    <property type="match status" value="1"/>
</dbReference>
<dbReference type="Gene3D" id="3.40.50.1260">
    <property type="entry name" value="Phosphoglycerate kinase, N-terminal domain"/>
    <property type="match status" value="2"/>
</dbReference>
<dbReference type="InterPro" id="IPR036043">
    <property type="entry name" value="Phosphoglycerate_kinase_sf"/>
</dbReference>
<feature type="binding site" evidence="12 14">
    <location>
        <position position="293"/>
    </location>
    <ligand>
        <name>ATP</name>
        <dbReference type="ChEBI" id="CHEBI:30616"/>
    </ligand>
</feature>
<dbReference type="InterPro" id="IPR015824">
    <property type="entry name" value="Phosphoglycerate_kinase_N"/>
</dbReference>
<dbReference type="Proteomes" id="UP000253517">
    <property type="component" value="Unassembled WGS sequence"/>
</dbReference>
<evidence type="ECO:0000256" key="7">
    <source>
        <dbReference type="ARBA" id="ARBA00022679"/>
    </source>
</evidence>
<feature type="binding site" evidence="12 13">
    <location>
        <begin position="19"/>
        <end position="21"/>
    </location>
    <ligand>
        <name>substrate</name>
    </ligand>
</feature>
<feature type="binding site" evidence="12">
    <location>
        <position position="35"/>
    </location>
    <ligand>
        <name>substrate</name>
    </ligand>
</feature>
<dbReference type="Pfam" id="PF00162">
    <property type="entry name" value="PGK"/>
    <property type="match status" value="1"/>
</dbReference>
<comment type="caution">
    <text evidence="16">The sequence shown here is derived from an EMBL/GenBank/DDBJ whole genome shotgun (WGS) entry which is preliminary data.</text>
</comment>
<dbReference type="AlphaFoldDB" id="A0A369A884"/>
<evidence type="ECO:0000256" key="13">
    <source>
        <dbReference type="PIRSR" id="PIRSR000724-1"/>
    </source>
</evidence>
<dbReference type="HAMAP" id="MF_00145">
    <property type="entry name" value="Phosphoglyc_kinase"/>
    <property type="match status" value="1"/>
</dbReference>
<evidence type="ECO:0000256" key="10">
    <source>
        <dbReference type="ARBA" id="ARBA00022840"/>
    </source>
</evidence>
<feature type="binding site" evidence="12 14">
    <location>
        <begin position="353"/>
        <end position="356"/>
    </location>
    <ligand>
        <name>ATP</name>
        <dbReference type="ChEBI" id="CHEBI:30616"/>
    </ligand>
</feature>
<comment type="subunit">
    <text evidence="4 12">Monomer.</text>
</comment>
<evidence type="ECO:0000256" key="15">
    <source>
        <dbReference type="RuleBase" id="RU000532"/>
    </source>
</evidence>
<dbReference type="InterPro" id="IPR001576">
    <property type="entry name" value="Phosphoglycerate_kinase"/>
</dbReference>
<evidence type="ECO:0000313" key="17">
    <source>
        <dbReference type="Proteomes" id="UP000253517"/>
    </source>
</evidence>
<proteinExistence type="inferred from homology"/>
<keyword evidence="17" id="KW-1185">Reference proteome</keyword>
<keyword evidence="10 12" id="KW-0067">ATP-binding</keyword>
<evidence type="ECO:0000256" key="14">
    <source>
        <dbReference type="PIRSR" id="PIRSR000724-2"/>
    </source>
</evidence>
<comment type="subcellular location">
    <subcellularLocation>
        <location evidence="12">Cytoplasm</location>
    </subcellularLocation>
</comment>
<dbReference type="GO" id="GO:0043531">
    <property type="term" value="F:ADP binding"/>
    <property type="evidence" value="ECO:0007669"/>
    <property type="project" value="TreeGrafter"/>
</dbReference>
<accession>A0A369A884</accession>
<feature type="binding site" evidence="12 14">
    <location>
        <position position="202"/>
    </location>
    <ligand>
        <name>ATP</name>
        <dbReference type="ChEBI" id="CHEBI:30616"/>
    </ligand>
</feature>
<dbReference type="EMBL" id="QPJS01000002">
    <property type="protein sequence ID" value="RCX03644.1"/>
    <property type="molecule type" value="Genomic_DNA"/>
</dbReference>
<keyword evidence="8 12" id="KW-0547">Nucleotide-binding</keyword>
<dbReference type="SUPFAM" id="SSF53748">
    <property type="entry name" value="Phosphoglycerate kinase"/>
    <property type="match status" value="1"/>
</dbReference>
<dbReference type="InterPro" id="IPR015911">
    <property type="entry name" value="Phosphoglycerate_kinase_CS"/>
</dbReference>
<dbReference type="GO" id="GO:0005829">
    <property type="term" value="C:cytosol"/>
    <property type="evidence" value="ECO:0007669"/>
    <property type="project" value="TreeGrafter"/>
</dbReference>
<evidence type="ECO:0000256" key="6">
    <source>
        <dbReference type="ARBA" id="ARBA00016471"/>
    </source>
</evidence>
<dbReference type="RefSeq" id="WP_114366074.1">
    <property type="nucleotide sequence ID" value="NZ_BHZF01000002.1"/>
</dbReference>
<dbReference type="PANTHER" id="PTHR11406">
    <property type="entry name" value="PHOSPHOGLYCERATE KINASE"/>
    <property type="match status" value="1"/>
</dbReference>
<sequence>MKTIDDFNFSNQRVLIRVDFNVPLDKNLQVTDDTRIKATIPTIQKILQDGGSVILMSHLGRPKKGPAEEFSLRHTISAIQRHLGKEVLFADDCIGESAYTLSKSLSKGKVLLLENLRFYAEEEAGDEQFAQKLAMHGDFYVNDAFGTAHRAHASTAIIAKFFPGKKAFGYVMANEIRNVSRVLQATEKPVTAIIGGAKVSTKLGIIQNLLQRANNIIIGGGMAYTFVKALGGNVGKSLVEDDLLEKAKEILDEAKRLGVAIILPIDSVNSSEFSENGEVCITAIDSIPDQMMGLDVGPETIRKYHEVLSNSKVILWNGPVGVFEMKRFEKGTLELGKMIAEATKSGAFTLVGGGDSVAAVKKFSLEDQVSYVSTGGGAMLEYLEGITLPGIAAILND</sequence>
<dbReference type="PROSITE" id="PS00111">
    <property type="entry name" value="PGLYCERATE_KINASE"/>
    <property type="match status" value="1"/>
</dbReference>